<evidence type="ECO:0000313" key="1">
    <source>
        <dbReference type="EMBL" id="MWG33782.1"/>
    </source>
</evidence>
<dbReference type="Proteomes" id="UP000451471">
    <property type="component" value="Unassembled WGS sequence"/>
</dbReference>
<gene>
    <name evidence="1" type="ORF">GQS65_04610</name>
</gene>
<organism evidence="1 2">
    <name type="scientific">Halomarina oriensis</name>
    <dbReference type="NCBI Taxonomy" id="671145"/>
    <lineage>
        <taxon>Archaea</taxon>
        <taxon>Methanobacteriati</taxon>
        <taxon>Methanobacteriota</taxon>
        <taxon>Stenosarchaea group</taxon>
        <taxon>Halobacteria</taxon>
        <taxon>Halobacteriales</taxon>
        <taxon>Natronomonadaceae</taxon>
        <taxon>Halomarina</taxon>
    </lineage>
</organism>
<keyword evidence="2" id="KW-1185">Reference proteome</keyword>
<name>A0A6B0GG37_9EURY</name>
<dbReference type="AlphaFoldDB" id="A0A6B0GG37"/>
<dbReference type="EMBL" id="WSZK01000010">
    <property type="protein sequence ID" value="MWG33782.1"/>
    <property type="molecule type" value="Genomic_DNA"/>
</dbReference>
<reference evidence="1 2" key="1">
    <citation type="submission" date="2019-12" db="EMBL/GenBank/DDBJ databases">
        <title>Halocatena pleomorpha gen. nov. sp. nov., an extremely halophilic archaeon of family Halobacteriaceae isolated from saltpan soil.</title>
        <authorList>
            <person name="Pal Y."/>
            <person name="Verma A."/>
            <person name="Krishnamurthi S."/>
            <person name="Kumar P."/>
        </authorList>
    </citation>
    <scope>NUCLEOTIDE SEQUENCE [LARGE SCALE GENOMIC DNA]</scope>
    <source>
        <strain evidence="1 2">JCM 16495</strain>
    </source>
</reference>
<sequence>MSDTYGESFETTFVEESALDVGFSAFLAERFDRTPEEVEYPRDAPRTEPERRIGLARELILAGGNRTGFSHHTDVQVSLRRCEHPDVTDEAVRSIRIGALRTGVFSGETAERVEKADVILAWASTAIDDDVLQEIETDYAERVVGLWEAAAEDVEYDAFIDDFAEDPPDHVDGWTKTDVDHDDVLLAYTAVVHGTPVIAAIYENERGQRRAHEWTLENWHATGGDPHDTQPNRHILLLASELDVHDALYTHLTTYDGEPIPTTGTFKPTDAA</sequence>
<dbReference type="RefSeq" id="WP_158203502.1">
    <property type="nucleotide sequence ID" value="NZ_WSZK01000010.1"/>
</dbReference>
<dbReference type="OrthoDB" id="219420at2157"/>
<protein>
    <submittedName>
        <fullName evidence="1">Uncharacterized protein</fullName>
    </submittedName>
</protein>
<accession>A0A6B0GG37</accession>
<evidence type="ECO:0000313" key="2">
    <source>
        <dbReference type="Proteomes" id="UP000451471"/>
    </source>
</evidence>
<proteinExistence type="predicted"/>
<comment type="caution">
    <text evidence="1">The sequence shown here is derived from an EMBL/GenBank/DDBJ whole genome shotgun (WGS) entry which is preliminary data.</text>
</comment>